<keyword evidence="3 7" id="KW-0489">Methyltransferase</keyword>
<protein>
    <submittedName>
        <fullName evidence="7">Ribosomal RNA small subunit methyltransferase C</fullName>
    </submittedName>
</protein>
<evidence type="ECO:0000259" key="6">
    <source>
        <dbReference type="Pfam" id="PF05175"/>
    </source>
</evidence>
<feature type="domain" description="Methyltransferase small" evidence="6">
    <location>
        <begin position="162"/>
        <end position="330"/>
    </location>
</feature>
<dbReference type="CDD" id="cd02440">
    <property type="entry name" value="AdoMet_MTases"/>
    <property type="match status" value="1"/>
</dbReference>
<evidence type="ECO:0000256" key="2">
    <source>
        <dbReference type="ARBA" id="ARBA00022552"/>
    </source>
</evidence>
<accession>A0A1U9JW97</accession>
<dbReference type="AlphaFoldDB" id="A0A1U9JW97"/>
<dbReference type="KEGG" id="thd:BHV28_14730"/>
<organism evidence="7 8">
    <name type="scientific">Candidatus Tokpelaia hoelldobleri</name>
    <dbReference type="NCBI Taxonomy" id="1902579"/>
    <lineage>
        <taxon>Bacteria</taxon>
        <taxon>Pseudomonadati</taxon>
        <taxon>Pseudomonadota</taxon>
        <taxon>Alphaproteobacteria</taxon>
        <taxon>Hyphomicrobiales</taxon>
        <taxon>Candidatus Tokpelaia</taxon>
    </lineage>
</organism>
<dbReference type="InterPro" id="IPR029063">
    <property type="entry name" value="SAM-dependent_MTases_sf"/>
</dbReference>
<dbReference type="Gene3D" id="3.40.50.150">
    <property type="entry name" value="Vaccinia Virus protein VP39"/>
    <property type="match status" value="2"/>
</dbReference>
<keyword evidence="1" id="KW-0963">Cytoplasm</keyword>
<dbReference type="PANTHER" id="PTHR47816:SF4">
    <property type="entry name" value="RIBOSOMAL RNA SMALL SUBUNIT METHYLTRANSFERASE C"/>
    <property type="match status" value="1"/>
</dbReference>
<evidence type="ECO:0000256" key="1">
    <source>
        <dbReference type="ARBA" id="ARBA00022490"/>
    </source>
</evidence>
<keyword evidence="5" id="KW-0949">S-adenosyl-L-methionine</keyword>
<keyword evidence="4" id="KW-0808">Transferase</keyword>
<name>A0A1U9JW97_9HYPH</name>
<dbReference type="InterPro" id="IPR046977">
    <property type="entry name" value="RsmC/RlmG"/>
</dbReference>
<proteinExistence type="predicted"/>
<sequence>MKTPLFLPFTQEILPVPQTGEHLIAYGLQEVPETGWQPHLEIIQPWRPDYLKLSQAGFNTLPQVQEGQTYDGGLLLLDKHRKRNENRLLHLLMAVKAGGRVVVCGDKVSGAASLRKWAGQFVPAADSLSKNHAIVFWLRVPEKLDKSILAQRQNTGTRIDNRFETLPGMFSHGRIDTGSALLTRFMPDILEGAVADFGAGWGYLSACALENCPDITALDLYEADYDALQVARRNLANIPSSVLPGFHWQDLTREQPHQCYDTIISNPPFHEGRAADVSLGQAFIRCAARALKPNGKLLLVANRHLPYETILADCFRHSEHLAQENGFKIILAQP</sequence>
<reference evidence="7 8" key="1">
    <citation type="journal article" date="2010" name="Science">
        <title>Genomic comparison of the ants Camponotus floridanus and Harpegnathos saltator.</title>
        <authorList>
            <person name="Bonasio R."/>
            <person name="Zhang G."/>
            <person name="Ye C."/>
            <person name="Mutti N.S."/>
            <person name="Fang X."/>
            <person name="Qin N."/>
            <person name="Donahue G."/>
            <person name="Yang P."/>
            <person name="Li Q."/>
            <person name="Li C."/>
            <person name="Zhang P."/>
            <person name="Huang Z."/>
            <person name="Berger S.L."/>
            <person name="Reinberg D."/>
            <person name="Wang J."/>
            <person name="Liebig J."/>
        </authorList>
    </citation>
    <scope>NUCLEOTIDE SEQUENCE [LARGE SCALE GENOMIC DNA]</scope>
    <source>
        <strain evidence="7 8">Hsal</strain>
    </source>
</reference>
<reference evidence="7 8" key="2">
    <citation type="journal article" date="2016" name="Sci. Rep.">
        <title>The genome of Rhizobiales bacteria in predatory ants reveals urease gene functions but no genes for nitrogen fixation.</title>
        <authorList>
            <person name="Neuvonen M.M."/>
            <person name="Tamarit D."/>
            <person name="Naslund K."/>
            <person name="Liebig J."/>
            <person name="Feldhaar H."/>
            <person name="Moran N.A."/>
            <person name="Guy L."/>
            <person name="Andersson S.G."/>
        </authorList>
    </citation>
    <scope>NUCLEOTIDE SEQUENCE [LARGE SCALE GENOMIC DNA]</scope>
    <source>
        <strain evidence="7 8">Hsal</strain>
    </source>
</reference>
<dbReference type="GO" id="GO:0008170">
    <property type="term" value="F:N-methyltransferase activity"/>
    <property type="evidence" value="ECO:0007669"/>
    <property type="project" value="UniProtKB-ARBA"/>
</dbReference>
<dbReference type="InterPro" id="IPR002052">
    <property type="entry name" value="DNA_methylase_N6_adenine_CS"/>
</dbReference>
<dbReference type="Pfam" id="PF05175">
    <property type="entry name" value="MTS"/>
    <property type="match status" value="1"/>
</dbReference>
<evidence type="ECO:0000313" key="7">
    <source>
        <dbReference type="EMBL" id="AQS42155.1"/>
    </source>
</evidence>
<keyword evidence="8" id="KW-1185">Reference proteome</keyword>
<dbReference type="EMBL" id="CP017315">
    <property type="protein sequence ID" value="AQS42155.1"/>
    <property type="molecule type" value="Genomic_DNA"/>
</dbReference>
<dbReference type="GO" id="GO:0032259">
    <property type="term" value="P:methylation"/>
    <property type="evidence" value="ECO:0007669"/>
    <property type="project" value="UniProtKB-KW"/>
</dbReference>
<dbReference type="SUPFAM" id="SSF53335">
    <property type="entry name" value="S-adenosyl-L-methionine-dependent methyltransferases"/>
    <property type="match status" value="1"/>
</dbReference>
<evidence type="ECO:0000256" key="4">
    <source>
        <dbReference type="ARBA" id="ARBA00022679"/>
    </source>
</evidence>
<evidence type="ECO:0000313" key="8">
    <source>
        <dbReference type="Proteomes" id="UP000188912"/>
    </source>
</evidence>
<dbReference type="GO" id="GO:0006364">
    <property type="term" value="P:rRNA processing"/>
    <property type="evidence" value="ECO:0007669"/>
    <property type="project" value="UniProtKB-KW"/>
</dbReference>
<dbReference type="Proteomes" id="UP000188912">
    <property type="component" value="Chromosome"/>
</dbReference>
<evidence type="ECO:0000256" key="5">
    <source>
        <dbReference type="ARBA" id="ARBA00022691"/>
    </source>
</evidence>
<dbReference type="PANTHER" id="PTHR47816">
    <property type="entry name" value="RIBOSOMAL RNA SMALL SUBUNIT METHYLTRANSFERASE C"/>
    <property type="match status" value="1"/>
</dbReference>
<keyword evidence="2" id="KW-0698">rRNA processing</keyword>
<dbReference type="GO" id="GO:0003676">
    <property type="term" value="F:nucleic acid binding"/>
    <property type="evidence" value="ECO:0007669"/>
    <property type="project" value="InterPro"/>
</dbReference>
<evidence type="ECO:0000256" key="3">
    <source>
        <dbReference type="ARBA" id="ARBA00022603"/>
    </source>
</evidence>
<dbReference type="InterPro" id="IPR007848">
    <property type="entry name" value="Small_mtfrase_dom"/>
</dbReference>
<dbReference type="PROSITE" id="PS00092">
    <property type="entry name" value="N6_MTASE"/>
    <property type="match status" value="1"/>
</dbReference>
<dbReference type="STRING" id="1902579.BHV28_14730"/>
<dbReference type="GO" id="GO:0008757">
    <property type="term" value="F:S-adenosylmethionine-dependent methyltransferase activity"/>
    <property type="evidence" value="ECO:0007669"/>
    <property type="project" value="InterPro"/>
</dbReference>
<gene>
    <name evidence="7" type="primary">rsmC</name>
    <name evidence="7" type="ORF">BHV28_14730</name>
</gene>